<dbReference type="Proteomes" id="UP001060085">
    <property type="component" value="Linkage Group LG02"/>
</dbReference>
<protein>
    <submittedName>
        <fullName evidence="1">Uncharacterized protein</fullName>
    </submittedName>
</protein>
<accession>A0ACC0C2J3</accession>
<organism evidence="1 2">
    <name type="scientific">Catharanthus roseus</name>
    <name type="common">Madagascar periwinkle</name>
    <name type="synonym">Vinca rosea</name>
    <dbReference type="NCBI Taxonomy" id="4058"/>
    <lineage>
        <taxon>Eukaryota</taxon>
        <taxon>Viridiplantae</taxon>
        <taxon>Streptophyta</taxon>
        <taxon>Embryophyta</taxon>
        <taxon>Tracheophyta</taxon>
        <taxon>Spermatophyta</taxon>
        <taxon>Magnoliopsida</taxon>
        <taxon>eudicotyledons</taxon>
        <taxon>Gunneridae</taxon>
        <taxon>Pentapetalae</taxon>
        <taxon>asterids</taxon>
        <taxon>lamiids</taxon>
        <taxon>Gentianales</taxon>
        <taxon>Apocynaceae</taxon>
        <taxon>Rauvolfioideae</taxon>
        <taxon>Vinceae</taxon>
        <taxon>Catharanthinae</taxon>
        <taxon>Catharanthus</taxon>
    </lineage>
</organism>
<proteinExistence type="predicted"/>
<evidence type="ECO:0000313" key="1">
    <source>
        <dbReference type="EMBL" id="KAI5679008.1"/>
    </source>
</evidence>
<dbReference type="EMBL" id="CM044702">
    <property type="protein sequence ID" value="KAI5679008.1"/>
    <property type="molecule type" value="Genomic_DNA"/>
</dbReference>
<sequence>MGFQFFIPLVIKILLGFGKALRAGEPSSQQYKKATRDLGGGESRKPCKTEEAIATSVKEEEAIIYSKNLHPTADGIPAPTVTDRLLDEKNLEDHTLPRTATKLEC</sequence>
<comment type="caution">
    <text evidence="1">The sequence shown here is derived from an EMBL/GenBank/DDBJ whole genome shotgun (WGS) entry which is preliminary data.</text>
</comment>
<gene>
    <name evidence="1" type="ORF">M9H77_09958</name>
</gene>
<keyword evidence="2" id="KW-1185">Reference proteome</keyword>
<name>A0ACC0C2J3_CATRO</name>
<evidence type="ECO:0000313" key="2">
    <source>
        <dbReference type="Proteomes" id="UP001060085"/>
    </source>
</evidence>
<reference evidence="2" key="1">
    <citation type="journal article" date="2023" name="Nat. Plants">
        <title>Single-cell RNA sequencing provides a high-resolution roadmap for understanding the multicellular compartmentation of specialized metabolism.</title>
        <authorList>
            <person name="Sun S."/>
            <person name="Shen X."/>
            <person name="Li Y."/>
            <person name="Li Y."/>
            <person name="Wang S."/>
            <person name="Li R."/>
            <person name="Zhang H."/>
            <person name="Shen G."/>
            <person name="Guo B."/>
            <person name="Wei J."/>
            <person name="Xu J."/>
            <person name="St-Pierre B."/>
            <person name="Chen S."/>
            <person name="Sun C."/>
        </authorList>
    </citation>
    <scope>NUCLEOTIDE SEQUENCE [LARGE SCALE GENOMIC DNA]</scope>
</reference>